<organism evidence="1 2">
    <name type="scientific">Hevea brasiliensis</name>
    <name type="common">Para rubber tree</name>
    <name type="synonym">Siphonia brasiliensis</name>
    <dbReference type="NCBI Taxonomy" id="3981"/>
    <lineage>
        <taxon>Eukaryota</taxon>
        <taxon>Viridiplantae</taxon>
        <taxon>Streptophyta</taxon>
        <taxon>Embryophyta</taxon>
        <taxon>Tracheophyta</taxon>
        <taxon>Spermatophyta</taxon>
        <taxon>Magnoliopsida</taxon>
        <taxon>eudicotyledons</taxon>
        <taxon>Gunneridae</taxon>
        <taxon>Pentapetalae</taxon>
        <taxon>rosids</taxon>
        <taxon>fabids</taxon>
        <taxon>Malpighiales</taxon>
        <taxon>Euphorbiaceae</taxon>
        <taxon>Crotonoideae</taxon>
        <taxon>Micrandreae</taxon>
        <taxon>Hevea</taxon>
    </lineage>
</organism>
<proteinExistence type="predicted"/>
<dbReference type="PANTHER" id="PTHR35317:SF11">
    <property type="entry name" value="CCHC-TYPE DOMAIN-CONTAINING PROTEIN"/>
    <property type="match status" value="1"/>
</dbReference>
<accession>A0A6A6KZM4</accession>
<sequence length="369" mass="41609">MELHLCLEGRLGFKENLEFKLAFKVSWYGPEVGVKLNVEASVVHDAPIFGLGYVFKDALGTVLLVACKRLMVAYPITVVEALSILFGLQLARVFPNIELKKFPPVFNIEPRADDEVAPGKKEKTSAQKPEVVRLADLKTVIPPPLKLQNDESGMLSQPLIVFPSSLLKGTFRMEAHLEANDLWEAVEEDYEVLPLPDNPTLAQLRNHKERKARKSKARASLFAAVSPAIFTRIMTMKSAFEIWNFLKNEYEGDERIKGMQVLNLVREFEMQKMKESETIKEYADKLLSIVNKKQLLTLATVVEETTKNFLLADTVAKRVIHLSSVGEDLMLSAISATSWGIMRESAKAIFSRGMRLKLQTSRRRKSSCL</sequence>
<name>A0A6A6KZM4_HEVBR</name>
<dbReference type="AlphaFoldDB" id="A0A6A6KZM4"/>
<gene>
    <name evidence="1" type="ORF">GH714_001305</name>
</gene>
<dbReference type="EMBL" id="JAAGAX010000013">
    <property type="protein sequence ID" value="KAF2293403.1"/>
    <property type="molecule type" value="Genomic_DNA"/>
</dbReference>
<evidence type="ECO:0000313" key="1">
    <source>
        <dbReference type="EMBL" id="KAF2293403.1"/>
    </source>
</evidence>
<evidence type="ECO:0000313" key="2">
    <source>
        <dbReference type="Proteomes" id="UP000467840"/>
    </source>
</evidence>
<protein>
    <submittedName>
        <fullName evidence="1">Uncharacterized protein</fullName>
    </submittedName>
</protein>
<comment type="caution">
    <text evidence="1">The sequence shown here is derived from an EMBL/GenBank/DDBJ whole genome shotgun (WGS) entry which is preliminary data.</text>
</comment>
<dbReference type="PANTHER" id="PTHR35317">
    <property type="entry name" value="OS04G0629600 PROTEIN"/>
    <property type="match status" value="1"/>
</dbReference>
<reference evidence="1 2" key="1">
    <citation type="journal article" date="2020" name="Mol. Plant">
        <title>The Chromosome-Based Rubber Tree Genome Provides New Insights into Spurge Genome Evolution and Rubber Biosynthesis.</title>
        <authorList>
            <person name="Liu J."/>
            <person name="Shi C."/>
            <person name="Shi C.C."/>
            <person name="Li W."/>
            <person name="Zhang Q.J."/>
            <person name="Zhang Y."/>
            <person name="Li K."/>
            <person name="Lu H.F."/>
            <person name="Shi C."/>
            <person name="Zhu S.T."/>
            <person name="Xiao Z.Y."/>
            <person name="Nan H."/>
            <person name="Yue Y."/>
            <person name="Zhu X.G."/>
            <person name="Wu Y."/>
            <person name="Hong X.N."/>
            <person name="Fan G.Y."/>
            <person name="Tong Y."/>
            <person name="Zhang D."/>
            <person name="Mao C.L."/>
            <person name="Liu Y.L."/>
            <person name="Hao S.J."/>
            <person name="Liu W.Q."/>
            <person name="Lv M.Q."/>
            <person name="Zhang H.B."/>
            <person name="Liu Y."/>
            <person name="Hu-Tang G.R."/>
            <person name="Wang J.P."/>
            <person name="Wang J.H."/>
            <person name="Sun Y.H."/>
            <person name="Ni S.B."/>
            <person name="Chen W.B."/>
            <person name="Zhang X.C."/>
            <person name="Jiao Y.N."/>
            <person name="Eichler E.E."/>
            <person name="Li G.H."/>
            <person name="Liu X."/>
            <person name="Gao L.Z."/>
        </authorList>
    </citation>
    <scope>NUCLEOTIDE SEQUENCE [LARGE SCALE GENOMIC DNA]</scope>
    <source>
        <strain evidence="2">cv. GT1</strain>
        <tissue evidence="1">Leaf</tissue>
    </source>
</reference>
<dbReference type="Proteomes" id="UP000467840">
    <property type="component" value="Chromosome 7"/>
</dbReference>
<keyword evidence="2" id="KW-1185">Reference proteome</keyword>
<dbReference type="Pfam" id="PF14223">
    <property type="entry name" value="Retrotran_gag_2"/>
    <property type="match status" value="1"/>
</dbReference>